<accession>A0A1J1IWE0</accession>
<dbReference type="Proteomes" id="UP000183832">
    <property type="component" value="Unassembled WGS sequence"/>
</dbReference>
<dbReference type="EMBL" id="CVRI01000061">
    <property type="protein sequence ID" value="CRL04018.1"/>
    <property type="molecule type" value="Genomic_DNA"/>
</dbReference>
<name>A0A1J1IWE0_9DIPT</name>
<keyword evidence="2" id="KW-1185">Reference proteome</keyword>
<gene>
    <name evidence="1" type="ORF">CLUMA_CG017136</name>
</gene>
<sequence>MIFPTVIKFTNFDFETKKLITTTIEIVTSVLLLLNDRHLNFWNIHKPTNEVVEVPANMKIVSNGNTSIDVFVQKTTSN</sequence>
<proteinExistence type="predicted"/>
<protein>
    <submittedName>
        <fullName evidence="1">CLUMA_CG017136, isoform A</fullName>
    </submittedName>
</protein>
<dbReference type="AlphaFoldDB" id="A0A1J1IWE0"/>
<organism evidence="1 2">
    <name type="scientific">Clunio marinus</name>
    <dbReference type="NCBI Taxonomy" id="568069"/>
    <lineage>
        <taxon>Eukaryota</taxon>
        <taxon>Metazoa</taxon>
        <taxon>Ecdysozoa</taxon>
        <taxon>Arthropoda</taxon>
        <taxon>Hexapoda</taxon>
        <taxon>Insecta</taxon>
        <taxon>Pterygota</taxon>
        <taxon>Neoptera</taxon>
        <taxon>Endopterygota</taxon>
        <taxon>Diptera</taxon>
        <taxon>Nematocera</taxon>
        <taxon>Chironomoidea</taxon>
        <taxon>Chironomidae</taxon>
        <taxon>Clunio</taxon>
    </lineage>
</organism>
<evidence type="ECO:0000313" key="1">
    <source>
        <dbReference type="EMBL" id="CRL04018.1"/>
    </source>
</evidence>
<evidence type="ECO:0000313" key="2">
    <source>
        <dbReference type="Proteomes" id="UP000183832"/>
    </source>
</evidence>
<reference evidence="1 2" key="1">
    <citation type="submission" date="2015-04" db="EMBL/GenBank/DDBJ databases">
        <authorList>
            <person name="Syromyatnikov M.Y."/>
            <person name="Popov V.N."/>
        </authorList>
    </citation>
    <scope>NUCLEOTIDE SEQUENCE [LARGE SCALE GENOMIC DNA]</scope>
</reference>